<dbReference type="EMBL" id="JAUTXU010000549">
    <property type="protein sequence ID" value="KAK3678644.1"/>
    <property type="molecule type" value="Genomic_DNA"/>
</dbReference>
<protein>
    <submittedName>
        <fullName evidence="1">Uncharacterized protein</fullName>
    </submittedName>
</protein>
<proteinExistence type="predicted"/>
<gene>
    <name evidence="1" type="ORF">LTR37_021480</name>
</gene>
<comment type="caution">
    <text evidence="1">The sequence shown here is derived from an EMBL/GenBank/DDBJ whole genome shotgun (WGS) entry which is preliminary data.</text>
</comment>
<feature type="non-terminal residue" evidence="1">
    <location>
        <position position="160"/>
    </location>
</feature>
<sequence>MAQKRTALSEISANKKPKLTDHFAPTSSKTTDTPTEPSSAKKNPGGGSKMQWFNKLLREPALQKERDNLVGKIAGRKPVGDLGCLEVPGQGKEFRPQMDKKYRENAKKVLDELPERYAHYHIGMLAGGVAMMDRDAPRVPEKWRKVLTRSGKVMDKDATW</sequence>
<keyword evidence="2" id="KW-1185">Reference proteome</keyword>
<reference evidence="1" key="1">
    <citation type="submission" date="2023-07" db="EMBL/GenBank/DDBJ databases">
        <title>Black Yeasts Isolated from many extreme environments.</title>
        <authorList>
            <person name="Coleine C."/>
            <person name="Stajich J.E."/>
            <person name="Selbmann L."/>
        </authorList>
    </citation>
    <scope>NUCLEOTIDE SEQUENCE</scope>
    <source>
        <strain evidence="1">CCFEE 5714</strain>
    </source>
</reference>
<evidence type="ECO:0000313" key="1">
    <source>
        <dbReference type="EMBL" id="KAK3678644.1"/>
    </source>
</evidence>
<accession>A0ACC3M8U2</accession>
<dbReference type="Proteomes" id="UP001281147">
    <property type="component" value="Unassembled WGS sequence"/>
</dbReference>
<name>A0ACC3M8U2_9PEZI</name>
<organism evidence="1 2">
    <name type="scientific">Vermiconidia calcicola</name>
    <dbReference type="NCBI Taxonomy" id="1690605"/>
    <lineage>
        <taxon>Eukaryota</taxon>
        <taxon>Fungi</taxon>
        <taxon>Dikarya</taxon>
        <taxon>Ascomycota</taxon>
        <taxon>Pezizomycotina</taxon>
        <taxon>Dothideomycetes</taxon>
        <taxon>Dothideomycetidae</taxon>
        <taxon>Mycosphaerellales</taxon>
        <taxon>Extremaceae</taxon>
        <taxon>Vermiconidia</taxon>
    </lineage>
</organism>
<evidence type="ECO:0000313" key="2">
    <source>
        <dbReference type="Proteomes" id="UP001281147"/>
    </source>
</evidence>